<dbReference type="SUPFAM" id="SSF56349">
    <property type="entry name" value="DNA breaking-rejoining enzymes"/>
    <property type="match status" value="1"/>
</dbReference>
<evidence type="ECO:0000256" key="3">
    <source>
        <dbReference type="ARBA" id="ARBA00023125"/>
    </source>
</evidence>
<keyword evidence="4" id="KW-0233">DNA recombination</keyword>
<dbReference type="GO" id="GO:0003677">
    <property type="term" value="F:DNA binding"/>
    <property type="evidence" value="ECO:0007669"/>
    <property type="project" value="UniProtKB-UniRule"/>
</dbReference>
<dbReference type="GO" id="GO:0015074">
    <property type="term" value="P:DNA integration"/>
    <property type="evidence" value="ECO:0007669"/>
    <property type="project" value="UniProtKB-KW"/>
</dbReference>
<evidence type="ECO:0000256" key="6">
    <source>
        <dbReference type="SAM" id="MobiDB-lite"/>
    </source>
</evidence>
<evidence type="ECO:0000256" key="2">
    <source>
        <dbReference type="ARBA" id="ARBA00022908"/>
    </source>
</evidence>
<dbReference type="Gene3D" id="1.10.150.130">
    <property type="match status" value="1"/>
</dbReference>
<keyword evidence="10" id="KW-1185">Reference proteome</keyword>
<reference evidence="9 10" key="1">
    <citation type="submission" date="2019-02" db="EMBL/GenBank/DDBJ databases">
        <title>Deep-cultivation of Planctomycetes and their phenomic and genomic characterization uncovers novel biology.</title>
        <authorList>
            <person name="Wiegand S."/>
            <person name="Jogler M."/>
            <person name="Boedeker C."/>
            <person name="Pinto D."/>
            <person name="Vollmers J."/>
            <person name="Rivas-Marin E."/>
            <person name="Kohn T."/>
            <person name="Peeters S.H."/>
            <person name="Heuer A."/>
            <person name="Rast P."/>
            <person name="Oberbeckmann S."/>
            <person name="Bunk B."/>
            <person name="Jeske O."/>
            <person name="Meyerdierks A."/>
            <person name="Storesund J.E."/>
            <person name="Kallscheuer N."/>
            <person name="Luecker S."/>
            <person name="Lage O.M."/>
            <person name="Pohl T."/>
            <person name="Merkel B.J."/>
            <person name="Hornburger P."/>
            <person name="Mueller R.-W."/>
            <person name="Bruemmer F."/>
            <person name="Labrenz M."/>
            <person name="Spormann A.M."/>
            <person name="Op den Camp H."/>
            <person name="Overmann J."/>
            <person name="Amann R."/>
            <person name="Jetten M.S.M."/>
            <person name="Mascher T."/>
            <person name="Medema M.H."/>
            <person name="Devos D.P."/>
            <person name="Kaster A.-K."/>
            <person name="Ovreas L."/>
            <person name="Rohde M."/>
            <person name="Galperin M.Y."/>
            <person name="Jogler C."/>
        </authorList>
    </citation>
    <scope>NUCLEOTIDE SEQUENCE [LARGE SCALE GENOMIC DNA]</scope>
    <source>
        <strain evidence="9 10">ETA_A8</strain>
    </source>
</reference>
<dbReference type="InterPro" id="IPR011010">
    <property type="entry name" value="DNA_brk_join_enz"/>
</dbReference>
<keyword evidence="2" id="KW-0229">DNA integration</keyword>
<dbReference type="InterPro" id="IPR013762">
    <property type="entry name" value="Integrase-like_cat_sf"/>
</dbReference>
<dbReference type="GO" id="GO:0006310">
    <property type="term" value="P:DNA recombination"/>
    <property type="evidence" value="ECO:0007669"/>
    <property type="project" value="UniProtKB-KW"/>
</dbReference>
<evidence type="ECO:0000256" key="5">
    <source>
        <dbReference type="PROSITE-ProRule" id="PRU01248"/>
    </source>
</evidence>
<evidence type="ECO:0000313" key="10">
    <source>
        <dbReference type="Proteomes" id="UP000315017"/>
    </source>
</evidence>
<dbReference type="EMBL" id="CP036274">
    <property type="protein sequence ID" value="QDU30692.1"/>
    <property type="molecule type" value="Genomic_DNA"/>
</dbReference>
<dbReference type="InterPro" id="IPR002104">
    <property type="entry name" value="Integrase_catalytic"/>
</dbReference>
<feature type="domain" description="Core-binding (CB)" evidence="8">
    <location>
        <begin position="68"/>
        <end position="154"/>
    </location>
</feature>
<proteinExistence type="inferred from homology"/>
<feature type="domain" description="Tyr recombinase" evidence="7">
    <location>
        <begin position="184"/>
        <end position="423"/>
    </location>
</feature>
<dbReference type="PANTHER" id="PTHR30349">
    <property type="entry name" value="PHAGE INTEGRASE-RELATED"/>
    <property type="match status" value="1"/>
</dbReference>
<dbReference type="PROSITE" id="PS51900">
    <property type="entry name" value="CB"/>
    <property type="match status" value="1"/>
</dbReference>
<organism evidence="9 10">
    <name type="scientific">Anatilimnocola aggregata</name>
    <dbReference type="NCBI Taxonomy" id="2528021"/>
    <lineage>
        <taxon>Bacteria</taxon>
        <taxon>Pseudomonadati</taxon>
        <taxon>Planctomycetota</taxon>
        <taxon>Planctomycetia</taxon>
        <taxon>Pirellulales</taxon>
        <taxon>Pirellulaceae</taxon>
        <taxon>Anatilimnocola</taxon>
    </lineage>
</organism>
<evidence type="ECO:0000256" key="1">
    <source>
        <dbReference type="ARBA" id="ARBA00008857"/>
    </source>
</evidence>
<dbReference type="KEGG" id="aagg:ETAA8_58390"/>
<dbReference type="PROSITE" id="PS51898">
    <property type="entry name" value="TYR_RECOMBINASE"/>
    <property type="match status" value="1"/>
</dbReference>
<evidence type="ECO:0000256" key="4">
    <source>
        <dbReference type="ARBA" id="ARBA00023172"/>
    </source>
</evidence>
<gene>
    <name evidence="9" type="ORF">ETAA8_58390</name>
</gene>
<name>A0A517YKE1_9BACT</name>
<dbReference type="InterPro" id="IPR044068">
    <property type="entry name" value="CB"/>
</dbReference>
<accession>A0A517YKE1</accession>
<dbReference type="RefSeq" id="WP_145096584.1">
    <property type="nucleotide sequence ID" value="NZ_CP036274.1"/>
</dbReference>
<dbReference type="AlphaFoldDB" id="A0A517YKE1"/>
<evidence type="ECO:0000259" key="7">
    <source>
        <dbReference type="PROSITE" id="PS51898"/>
    </source>
</evidence>
<dbReference type="PANTHER" id="PTHR30349:SF64">
    <property type="entry name" value="PROPHAGE INTEGRASE INTD-RELATED"/>
    <property type="match status" value="1"/>
</dbReference>
<protein>
    <submittedName>
        <fullName evidence="9">Site-specific tyrosine recombinase XerC</fullName>
    </submittedName>
</protein>
<evidence type="ECO:0000259" key="8">
    <source>
        <dbReference type="PROSITE" id="PS51900"/>
    </source>
</evidence>
<dbReference type="Gene3D" id="1.10.443.10">
    <property type="entry name" value="Intergrase catalytic core"/>
    <property type="match status" value="1"/>
</dbReference>
<dbReference type="InterPro" id="IPR010998">
    <property type="entry name" value="Integrase_recombinase_N"/>
</dbReference>
<evidence type="ECO:0000313" key="9">
    <source>
        <dbReference type="EMBL" id="QDU30692.1"/>
    </source>
</evidence>
<dbReference type="InterPro" id="IPR050090">
    <property type="entry name" value="Tyrosine_recombinase_XerCD"/>
</dbReference>
<sequence length="426" mass="49057">MFDRPRQVPAYRHYKPKNLAVVRIHGQDFYLGPYGSPASWEKYHRLIAERFYSDPVELPKPDERIASLTLKELSLHFFTYCEGYYRRDGKATSEVVCVQQALRRLLKLFGDLPAIEFSPSKLKLVRDEFVRDGHCRSVVNNNISRIKRMFRWAVENELIPVAVHQALATVSGLKKGRSDVRESAPIASVSDAAIEATLRYLTPTVEAMVRLQRLTGCRPGEICILRPVDVERSEDIWCYTPRCHKTAHHDIERRIFLGPRAQAILRPWLDRDSETFCFSPLEAVAHQRSLKASRRRTPLDRGNRAGTNRKAKPKRTAGDRYTTTSYRRSIERACDLAFPLPPELVIATAAELTDAEILRRETLALEWRRRHRWHPNQLRHTRATELRKVHGLDGAQVVLGHSEAFVTQIYAERDFSKAADIMRQSG</sequence>
<dbReference type="OrthoDB" id="254233at2"/>
<dbReference type="Proteomes" id="UP000315017">
    <property type="component" value="Chromosome"/>
</dbReference>
<feature type="region of interest" description="Disordered" evidence="6">
    <location>
        <begin position="289"/>
        <end position="322"/>
    </location>
</feature>
<comment type="similarity">
    <text evidence="1">Belongs to the 'phage' integrase family.</text>
</comment>
<keyword evidence="3 5" id="KW-0238">DNA-binding</keyword>